<dbReference type="Proteomes" id="UP001289374">
    <property type="component" value="Unassembled WGS sequence"/>
</dbReference>
<dbReference type="InterPro" id="IPR036397">
    <property type="entry name" value="RNaseH_sf"/>
</dbReference>
<feature type="region of interest" description="Disordered" evidence="1">
    <location>
        <begin position="96"/>
        <end position="131"/>
    </location>
</feature>
<dbReference type="PANTHER" id="PTHR42648:SF27">
    <property type="entry name" value="RNA-DIRECTED DNA POLYMERASE"/>
    <property type="match status" value="1"/>
</dbReference>
<protein>
    <submittedName>
        <fullName evidence="3">Retrovirus-related Pol polyprotein from transposon TNT 1-94</fullName>
    </submittedName>
</protein>
<feature type="domain" description="Integrase catalytic" evidence="2">
    <location>
        <begin position="174"/>
        <end position="326"/>
    </location>
</feature>
<evidence type="ECO:0000313" key="3">
    <source>
        <dbReference type="EMBL" id="KAK4394042.1"/>
    </source>
</evidence>
<reference evidence="3" key="2">
    <citation type="journal article" date="2024" name="Plant">
        <title>Genomic evolution and insights into agronomic trait innovations of Sesamum species.</title>
        <authorList>
            <person name="Miao H."/>
            <person name="Wang L."/>
            <person name="Qu L."/>
            <person name="Liu H."/>
            <person name="Sun Y."/>
            <person name="Le M."/>
            <person name="Wang Q."/>
            <person name="Wei S."/>
            <person name="Zheng Y."/>
            <person name="Lin W."/>
            <person name="Duan Y."/>
            <person name="Cao H."/>
            <person name="Xiong S."/>
            <person name="Wang X."/>
            <person name="Wei L."/>
            <person name="Li C."/>
            <person name="Ma Q."/>
            <person name="Ju M."/>
            <person name="Zhao R."/>
            <person name="Li G."/>
            <person name="Mu C."/>
            <person name="Tian Q."/>
            <person name="Mei H."/>
            <person name="Zhang T."/>
            <person name="Gao T."/>
            <person name="Zhang H."/>
        </authorList>
    </citation>
    <scope>NUCLEOTIDE SEQUENCE</scope>
    <source>
        <strain evidence="3">K16</strain>
    </source>
</reference>
<evidence type="ECO:0000256" key="1">
    <source>
        <dbReference type="SAM" id="MobiDB-lite"/>
    </source>
</evidence>
<reference evidence="3" key="1">
    <citation type="submission" date="2020-06" db="EMBL/GenBank/DDBJ databases">
        <authorList>
            <person name="Li T."/>
            <person name="Hu X."/>
            <person name="Zhang T."/>
            <person name="Song X."/>
            <person name="Zhang H."/>
            <person name="Dai N."/>
            <person name="Sheng W."/>
            <person name="Hou X."/>
            <person name="Wei L."/>
        </authorList>
    </citation>
    <scope>NUCLEOTIDE SEQUENCE</scope>
    <source>
        <strain evidence="3">K16</strain>
        <tissue evidence="3">Leaf</tissue>
    </source>
</reference>
<dbReference type="InterPro" id="IPR012337">
    <property type="entry name" value="RNaseH-like_sf"/>
</dbReference>
<evidence type="ECO:0000313" key="4">
    <source>
        <dbReference type="Proteomes" id="UP001289374"/>
    </source>
</evidence>
<feature type="region of interest" description="Disordered" evidence="1">
    <location>
        <begin position="356"/>
        <end position="407"/>
    </location>
</feature>
<sequence>MFEKWLEDNRKVRSIILASMTNDIQKQYDRLDDVSSIMLHMKEVYAVPDRHIRCAMTKAFFGTKMAEGSSVQSHGVKMLSLVEKFEDLKTGIDNDTYIDERLQPPRRKVRGSNTGRGRRERERLSQPLPVPGAPLIPQWESAKEKGTLVDLSGQRQMMSACIAKEMGIGRGSAHNSSPTQICAGKKQKAKGGYSYFITVTDDHSRYGYVYLLRYKAEVFGRFNEYRHDVENQTGRNIKTLRPDRGGEYLSGESILSQWTPPGTPQLNCMDERRNRTLLDMVRSMMSFTELPPSIWGYALETAAKLLNMAPSKMVPQTPHEILHGKPASYKYLRVWGSPAYVKRLVGDKRDSRSIFFEKGSPADSRRDELLEESSKAPQQNDTASFEPLVPTNEKRYRTSTRTSGLRP</sequence>
<organism evidence="3 4">
    <name type="scientific">Sesamum angolense</name>
    <dbReference type="NCBI Taxonomy" id="2727404"/>
    <lineage>
        <taxon>Eukaryota</taxon>
        <taxon>Viridiplantae</taxon>
        <taxon>Streptophyta</taxon>
        <taxon>Embryophyta</taxon>
        <taxon>Tracheophyta</taxon>
        <taxon>Spermatophyta</taxon>
        <taxon>Magnoliopsida</taxon>
        <taxon>eudicotyledons</taxon>
        <taxon>Gunneridae</taxon>
        <taxon>Pentapetalae</taxon>
        <taxon>asterids</taxon>
        <taxon>lamiids</taxon>
        <taxon>Lamiales</taxon>
        <taxon>Pedaliaceae</taxon>
        <taxon>Sesamum</taxon>
    </lineage>
</organism>
<dbReference type="Gene3D" id="3.30.420.10">
    <property type="entry name" value="Ribonuclease H-like superfamily/Ribonuclease H"/>
    <property type="match status" value="1"/>
</dbReference>
<dbReference type="InterPro" id="IPR039537">
    <property type="entry name" value="Retrotran_Ty1/copia-like"/>
</dbReference>
<comment type="caution">
    <text evidence="3">The sequence shown here is derived from an EMBL/GenBank/DDBJ whole genome shotgun (WGS) entry which is preliminary data.</text>
</comment>
<keyword evidence="4" id="KW-1185">Reference proteome</keyword>
<dbReference type="InterPro" id="IPR001584">
    <property type="entry name" value="Integrase_cat-core"/>
</dbReference>
<dbReference type="GO" id="GO:0003676">
    <property type="term" value="F:nucleic acid binding"/>
    <property type="evidence" value="ECO:0007669"/>
    <property type="project" value="InterPro"/>
</dbReference>
<gene>
    <name evidence="3" type="ORF">Sango_1875000</name>
</gene>
<dbReference type="PROSITE" id="PS50994">
    <property type="entry name" value="INTEGRASE"/>
    <property type="match status" value="1"/>
</dbReference>
<accession>A0AAE1WIL9</accession>
<dbReference type="GO" id="GO:0015074">
    <property type="term" value="P:DNA integration"/>
    <property type="evidence" value="ECO:0007669"/>
    <property type="project" value="InterPro"/>
</dbReference>
<name>A0AAE1WIL9_9LAMI</name>
<dbReference type="AlphaFoldDB" id="A0AAE1WIL9"/>
<dbReference type="Pfam" id="PF14223">
    <property type="entry name" value="Retrotran_gag_2"/>
    <property type="match status" value="1"/>
</dbReference>
<dbReference type="EMBL" id="JACGWL010000010">
    <property type="protein sequence ID" value="KAK4394042.1"/>
    <property type="molecule type" value="Genomic_DNA"/>
</dbReference>
<dbReference type="SUPFAM" id="SSF53098">
    <property type="entry name" value="Ribonuclease H-like"/>
    <property type="match status" value="1"/>
</dbReference>
<dbReference type="PANTHER" id="PTHR42648">
    <property type="entry name" value="TRANSPOSASE, PUTATIVE-RELATED"/>
    <property type="match status" value="1"/>
</dbReference>
<evidence type="ECO:0000259" key="2">
    <source>
        <dbReference type="PROSITE" id="PS50994"/>
    </source>
</evidence>
<feature type="compositionally biased region" description="Basic and acidic residues" evidence="1">
    <location>
        <begin position="363"/>
        <end position="374"/>
    </location>
</feature>
<proteinExistence type="predicted"/>